<proteinExistence type="predicted"/>
<comment type="caution">
    <text evidence="2">The sequence shown here is derived from an EMBL/GenBank/DDBJ whole genome shotgun (WGS) entry which is preliminary data.</text>
</comment>
<sequence>MEINKQNKLLGTEQDALRQEEEQEKWQKTYGEKLPDVIEKMDMLLADGSKEAWMQLKSMFLPGELFEHYKQTDVYATMYLVMCIWERESEEGSSQNILKQGGTVAELTDYLFQLKMILYRLDFEIGNETTEEFLSFIRIHDTSMATLETMLTTSVMRSLKLALKLENIFETSGLKGYEIYLLLFIEKHWTGNYRVRKKLSSYGIQCSSDIKGIAGNDMEIVIPLQELMWKLLYKDNDSEKEIAKYLKKNTITNESWKTLLGLDGVKEIEYYLLLVNVLLEERVFDKAVIVLEFVIEQKPEYEPAVYLLEKIRQSVCETENGL</sequence>
<evidence type="ECO:0000313" key="3">
    <source>
        <dbReference type="Proteomes" id="UP000012589"/>
    </source>
</evidence>
<dbReference type="EMBL" id="AQFT01000039">
    <property type="protein sequence ID" value="EMZ33745.1"/>
    <property type="molecule type" value="Genomic_DNA"/>
</dbReference>
<feature type="region of interest" description="Disordered" evidence="1">
    <location>
        <begin position="1"/>
        <end position="23"/>
    </location>
</feature>
<evidence type="ECO:0000256" key="1">
    <source>
        <dbReference type="SAM" id="MobiDB-lite"/>
    </source>
</evidence>
<gene>
    <name evidence="2" type="ORF">C823_01284</name>
</gene>
<organism evidence="2 3">
    <name type="scientific">Eubacterium plexicaudatum ASF492</name>
    <dbReference type="NCBI Taxonomy" id="1235802"/>
    <lineage>
        <taxon>Bacteria</taxon>
        <taxon>Bacillati</taxon>
        <taxon>Bacillota</taxon>
        <taxon>Clostridia</taxon>
        <taxon>Eubacteriales</taxon>
        <taxon>Eubacteriaceae</taxon>
        <taxon>Eubacterium</taxon>
    </lineage>
</organism>
<dbReference type="AlphaFoldDB" id="N2B5Q3"/>
<dbReference type="HOGENOM" id="CLU_862618_0_0_9"/>
<dbReference type="STRING" id="1235802.C823_01284"/>
<reference evidence="2 3" key="1">
    <citation type="journal article" date="2014" name="Genome Announc.">
        <title>Draft genome sequences of the altered schaedler flora, a defined bacterial community from gnotobiotic mice.</title>
        <authorList>
            <person name="Wannemuehler M.J."/>
            <person name="Overstreet A.M."/>
            <person name="Ward D.V."/>
            <person name="Phillips G.J."/>
        </authorList>
    </citation>
    <scope>NUCLEOTIDE SEQUENCE [LARGE SCALE GENOMIC DNA]</scope>
    <source>
        <strain evidence="2 3">ASF492</strain>
    </source>
</reference>
<accession>N2B5Q3</accession>
<evidence type="ECO:0000313" key="2">
    <source>
        <dbReference type="EMBL" id="EMZ33745.1"/>
    </source>
</evidence>
<protein>
    <submittedName>
        <fullName evidence="2">Uncharacterized protein</fullName>
    </submittedName>
</protein>
<dbReference type="Proteomes" id="UP000012589">
    <property type="component" value="Unassembled WGS sequence"/>
</dbReference>
<name>N2B5Q3_9FIRM</name>
<dbReference type="PATRIC" id="fig|1235802.3.peg.1373"/>
<keyword evidence="3" id="KW-1185">Reference proteome</keyword>